<dbReference type="PANTHER" id="PTHR11923">
    <property type="entry name" value="SCAVENGER RECEPTOR CLASS B TYPE-1 SR-B1"/>
    <property type="match status" value="1"/>
</dbReference>
<feature type="non-terminal residue" evidence="14">
    <location>
        <position position="157"/>
    </location>
</feature>
<dbReference type="PANTHER" id="PTHR11923:SF110">
    <property type="entry name" value="SCAVENGER RECEPTOR CLASS B MEMBER 1"/>
    <property type="match status" value="1"/>
</dbReference>
<organism evidence="13 14">
    <name type="scientific">Limulus polyphemus</name>
    <name type="common">Atlantic horseshoe crab</name>
    <dbReference type="NCBI Taxonomy" id="6850"/>
    <lineage>
        <taxon>Eukaryota</taxon>
        <taxon>Metazoa</taxon>
        <taxon>Ecdysozoa</taxon>
        <taxon>Arthropoda</taxon>
        <taxon>Chelicerata</taxon>
        <taxon>Merostomata</taxon>
        <taxon>Xiphosura</taxon>
        <taxon>Limulidae</taxon>
        <taxon>Limulus</taxon>
    </lineage>
</organism>
<keyword evidence="7" id="KW-0472">Membrane</keyword>
<evidence type="ECO:0000313" key="14">
    <source>
        <dbReference type="RefSeq" id="XP_022235497.1"/>
    </source>
</evidence>
<evidence type="ECO:0000256" key="10">
    <source>
        <dbReference type="ARBA" id="ARBA00023180"/>
    </source>
</evidence>
<evidence type="ECO:0000256" key="11">
    <source>
        <dbReference type="ARBA" id="ARBA00040821"/>
    </source>
</evidence>
<feature type="non-terminal residue" evidence="14">
    <location>
        <position position="1"/>
    </location>
</feature>
<dbReference type="InterPro" id="IPR002159">
    <property type="entry name" value="CD36_fam"/>
</dbReference>
<comment type="subcellular location">
    <subcellularLocation>
        <location evidence="2">Cell membrane</location>
        <topology evidence="2">Multi-pass membrane protein</topology>
    </subcellularLocation>
    <subcellularLocation>
        <location evidence="1">Membrane</location>
        <location evidence="1">Caveola</location>
        <topology evidence="1">Multi-pass membrane protein</topology>
    </subcellularLocation>
</comment>
<evidence type="ECO:0000256" key="12">
    <source>
        <dbReference type="ARBA" id="ARBA00042244"/>
    </source>
</evidence>
<keyword evidence="6" id="KW-1133">Transmembrane helix</keyword>
<reference evidence="14" key="1">
    <citation type="submission" date="2025-08" db="UniProtKB">
        <authorList>
            <consortium name="RefSeq"/>
        </authorList>
    </citation>
    <scope>IDENTIFICATION</scope>
    <source>
        <tissue evidence="14">Muscle</tissue>
    </source>
</reference>
<dbReference type="GeneID" id="111083322"/>
<evidence type="ECO:0000256" key="8">
    <source>
        <dbReference type="ARBA" id="ARBA00023157"/>
    </source>
</evidence>
<keyword evidence="9" id="KW-0675">Receptor</keyword>
<keyword evidence="13" id="KW-1185">Reference proteome</keyword>
<comment type="similarity">
    <text evidence="3">Belongs to the CD36 family.</text>
</comment>
<dbReference type="Proteomes" id="UP000694941">
    <property type="component" value="Unplaced"/>
</dbReference>
<dbReference type="Pfam" id="PF01130">
    <property type="entry name" value="CD36"/>
    <property type="match status" value="1"/>
</dbReference>
<evidence type="ECO:0000256" key="6">
    <source>
        <dbReference type="ARBA" id="ARBA00022989"/>
    </source>
</evidence>
<proteinExistence type="inferred from homology"/>
<keyword evidence="8" id="KW-1015">Disulfide bond</keyword>
<evidence type="ECO:0000256" key="5">
    <source>
        <dbReference type="ARBA" id="ARBA00022692"/>
    </source>
</evidence>
<evidence type="ECO:0000256" key="3">
    <source>
        <dbReference type="ARBA" id="ARBA00010532"/>
    </source>
</evidence>
<keyword evidence="4" id="KW-1003">Cell membrane</keyword>
<evidence type="ECO:0000256" key="4">
    <source>
        <dbReference type="ARBA" id="ARBA00022475"/>
    </source>
</evidence>
<accession>A0ABM1RVU2</accession>
<protein>
    <recommendedName>
        <fullName evidence="11">Scavenger receptor class B member 1</fullName>
    </recommendedName>
    <alternativeName>
        <fullName evidence="12">SR-BI</fullName>
    </alternativeName>
</protein>
<name>A0ABM1RVU2_LIMPO</name>
<keyword evidence="5" id="KW-0812">Transmembrane</keyword>
<evidence type="ECO:0000313" key="13">
    <source>
        <dbReference type="Proteomes" id="UP000694941"/>
    </source>
</evidence>
<dbReference type="RefSeq" id="XP_022235497.1">
    <property type="nucleotide sequence ID" value="XM_022379789.1"/>
</dbReference>
<evidence type="ECO:0000256" key="1">
    <source>
        <dbReference type="ARBA" id="ARBA00004189"/>
    </source>
</evidence>
<evidence type="ECO:0000256" key="2">
    <source>
        <dbReference type="ARBA" id="ARBA00004651"/>
    </source>
</evidence>
<evidence type="ECO:0000256" key="9">
    <source>
        <dbReference type="ARBA" id="ARBA00023170"/>
    </source>
</evidence>
<gene>
    <name evidence="14" type="primary">LOC111083322</name>
</gene>
<keyword evidence="10" id="KW-0325">Glycoprotein</keyword>
<sequence>QSRKKEIIGWDEKQGTVQYKDVKTYVFQPDLSVGTQEEMVYVVNAPLLGIAKIATEKISRIIQPLFMPILSSLLKHYKEELIVKRMVRQILFDGYEVRLLKDLSRLVQPFVKLPQLLPNNTFGLFYGKNDTTSGIFSVFTGIGDSSKFTIVNTWKNK</sequence>
<evidence type="ECO:0000256" key="7">
    <source>
        <dbReference type="ARBA" id="ARBA00023136"/>
    </source>
</evidence>